<sequence>MRFMKYLTILLLLAVQYSVQSSSSGSSSSSDEEQALSNEVQLANTETSNGENSMNALTDSTTLKGEKKKGLFKNVLSKKKLLEGTKKTKEGLKKATKKGKKLMGKMFNGLKSSLKKLSSKKEKSSSSSSSDSDSSEDQNDRQKRFLVIEKDKKN</sequence>
<keyword evidence="2" id="KW-0732">Signal</keyword>
<reference evidence="4" key="1">
    <citation type="submission" date="2017-02" db="UniProtKB">
        <authorList>
            <consortium name="WormBaseParasite"/>
        </authorList>
    </citation>
    <scope>IDENTIFICATION</scope>
</reference>
<proteinExistence type="predicted"/>
<dbReference type="AlphaFoldDB" id="A0A0N5CGH7"/>
<feature type="compositionally biased region" description="Polar residues" evidence="1">
    <location>
        <begin position="35"/>
        <end position="63"/>
    </location>
</feature>
<feature type="region of interest" description="Disordered" evidence="1">
    <location>
        <begin position="23"/>
        <end position="63"/>
    </location>
</feature>
<name>A0A0N5CGH7_STREA</name>
<accession>A0A0N5CGH7</accession>
<keyword evidence="3" id="KW-1185">Reference proteome</keyword>
<feature type="compositionally biased region" description="Basic and acidic residues" evidence="1">
    <location>
        <begin position="83"/>
        <end position="93"/>
    </location>
</feature>
<evidence type="ECO:0000256" key="2">
    <source>
        <dbReference type="SAM" id="SignalP"/>
    </source>
</evidence>
<feature type="signal peptide" evidence="2">
    <location>
        <begin position="1"/>
        <end position="21"/>
    </location>
</feature>
<feature type="chain" id="PRO_5005895902" evidence="2">
    <location>
        <begin position="22"/>
        <end position="154"/>
    </location>
</feature>
<feature type="compositionally biased region" description="Basic and acidic residues" evidence="1">
    <location>
        <begin position="138"/>
        <end position="154"/>
    </location>
</feature>
<evidence type="ECO:0000313" key="3">
    <source>
        <dbReference type="Proteomes" id="UP000046392"/>
    </source>
</evidence>
<evidence type="ECO:0000313" key="4">
    <source>
        <dbReference type="WBParaSite" id="SPAL_0001695300.1"/>
    </source>
</evidence>
<evidence type="ECO:0000256" key="1">
    <source>
        <dbReference type="SAM" id="MobiDB-lite"/>
    </source>
</evidence>
<protein>
    <submittedName>
        <fullName evidence="4">Uncharacterized protein</fullName>
    </submittedName>
</protein>
<feature type="compositionally biased region" description="Basic residues" evidence="1">
    <location>
        <begin position="94"/>
        <end position="103"/>
    </location>
</feature>
<dbReference type="WBParaSite" id="SPAL_0001695300.1">
    <property type="protein sequence ID" value="SPAL_0001695300.1"/>
    <property type="gene ID" value="SPAL_0001695300"/>
</dbReference>
<dbReference type="Proteomes" id="UP000046392">
    <property type="component" value="Unplaced"/>
</dbReference>
<feature type="region of interest" description="Disordered" evidence="1">
    <location>
        <begin position="83"/>
        <end position="154"/>
    </location>
</feature>
<organism evidence="3 4">
    <name type="scientific">Strongyloides papillosus</name>
    <name type="common">Intestinal threadworm</name>
    <dbReference type="NCBI Taxonomy" id="174720"/>
    <lineage>
        <taxon>Eukaryota</taxon>
        <taxon>Metazoa</taxon>
        <taxon>Ecdysozoa</taxon>
        <taxon>Nematoda</taxon>
        <taxon>Chromadorea</taxon>
        <taxon>Rhabditida</taxon>
        <taxon>Tylenchina</taxon>
        <taxon>Panagrolaimomorpha</taxon>
        <taxon>Strongyloidoidea</taxon>
        <taxon>Strongyloididae</taxon>
        <taxon>Strongyloides</taxon>
    </lineage>
</organism>